<dbReference type="Proteomes" id="UP000019131">
    <property type="component" value="Unassembled WGS sequence"/>
</dbReference>
<keyword evidence="1" id="KW-0732">Signal</keyword>
<evidence type="ECO:0000259" key="2">
    <source>
        <dbReference type="Pfam" id="PF14322"/>
    </source>
</evidence>
<dbReference type="InterPro" id="IPR033985">
    <property type="entry name" value="SusD-like_N"/>
</dbReference>
<dbReference type="SUPFAM" id="SSF48452">
    <property type="entry name" value="TPR-like"/>
    <property type="match status" value="1"/>
</dbReference>
<dbReference type="Gene3D" id="1.25.40.390">
    <property type="match status" value="1"/>
</dbReference>
<accession>W4UQQ1</accession>
<gene>
    <name evidence="3" type="ORF">JCM10512_1774</name>
</gene>
<reference evidence="3 4" key="1">
    <citation type="journal article" date="2014" name="Genome Announc.">
        <title>Draft Genome Sequence of Bacteroides reticulotermitis Strain JCM 10512T, Isolated from the Gut of a Termite.</title>
        <authorList>
            <person name="Yuki M."/>
            <person name="Oshima K."/>
            <person name="Suda W."/>
            <person name="Sakamoto M."/>
            <person name="Iida T."/>
            <person name="Hattori M."/>
            <person name="Ohkuma M."/>
        </authorList>
    </citation>
    <scope>NUCLEOTIDE SEQUENCE [LARGE SCALE GENOMIC DNA]</scope>
    <source>
        <strain evidence="3 4">JCM 10512</strain>
    </source>
</reference>
<proteinExistence type="predicted"/>
<feature type="chain" id="PRO_5004851406" description="SusD-like N-terminal domain-containing protein" evidence="1">
    <location>
        <begin position="24"/>
        <end position="168"/>
    </location>
</feature>
<evidence type="ECO:0000313" key="3">
    <source>
        <dbReference type="EMBL" id="GAE83495.1"/>
    </source>
</evidence>
<dbReference type="PROSITE" id="PS51257">
    <property type="entry name" value="PROKAR_LIPOPROTEIN"/>
    <property type="match status" value="1"/>
</dbReference>
<comment type="caution">
    <text evidence="3">The sequence shown here is derived from an EMBL/GenBank/DDBJ whole genome shotgun (WGS) entry which is preliminary data.</text>
</comment>
<evidence type="ECO:0000313" key="4">
    <source>
        <dbReference type="Proteomes" id="UP000019131"/>
    </source>
</evidence>
<evidence type="ECO:0000256" key="1">
    <source>
        <dbReference type="SAM" id="SignalP"/>
    </source>
</evidence>
<name>W4UQQ1_9BACE</name>
<dbReference type="Pfam" id="PF14322">
    <property type="entry name" value="SusD-like_3"/>
    <property type="match status" value="1"/>
</dbReference>
<dbReference type="AlphaFoldDB" id="W4UQQ1"/>
<dbReference type="STRING" id="1445607.JCM10512_1774"/>
<dbReference type="EMBL" id="BAIV01000009">
    <property type="protein sequence ID" value="GAE83495.1"/>
    <property type="molecule type" value="Genomic_DNA"/>
</dbReference>
<dbReference type="RefSeq" id="WP_244437003.1">
    <property type="nucleotide sequence ID" value="NZ_BAIV01000009.1"/>
</dbReference>
<organism evidence="3 4">
    <name type="scientific">Bacteroides reticulotermitis JCM 10512</name>
    <dbReference type="NCBI Taxonomy" id="1445607"/>
    <lineage>
        <taxon>Bacteria</taxon>
        <taxon>Pseudomonadati</taxon>
        <taxon>Bacteroidota</taxon>
        <taxon>Bacteroidia</taxon>
        <taxon>Bacteroidales</taxon>
        <taxon>Bacteroidaceae</taxon>
        <taxon>Bacteroides</taxon>
    </lineage>
</organism>
<feature type="domain" description="SusD-like N-terminal" evidence="2">
    <location>
        <begin position="25"/>
        <end position="165"/>
    </location>
</feature>
<sequence length="168" mass="19131">MKKNNKYLLIAMVAGLFTWTGCVDDFLTQTNNTNPNQDNFIDSKEALDALTAPLYSVVWWQFNEKFYYGMGDGRANNLTAMYSNYIFPYTNITETSLTATLLDAWGSFYNVIAQSNNAINTIQNKSQGVTDLQKTQSIAEARFMRGLAYWYLGSLWGKAVIYENTEAW</sequence>
<protein>
    <recommendedName>
        <fullName evidence="2">SusD-like N-terminal domain-containing protein</fullName>
    </recommendedName>
</protein>
<feature type="signal peptide" evidence="1">
    <location>
        <begin position="1"/>
        <end position="23"/>
    </location>
</feature>
<keyword evidence="4" id="KW-1185">Reference proteome</keyword>
<dbReference type="InterPro" id="IPR011990">
    <property type="entry name" value="TPR-like_helical_dom_sf"/>
</dbReference>